<evidence type="ECO:0000313" key="4">
    <source>
        <dbReference type="Proteomes" id="UP000316426"/>
    </source>
</evidence>
<feature type="region of interest" description="Disordered" evidence="2">
    <location>
        <begin position="48"/>
        <end position="83"/>
    </location>
</feature>
<dbReference type="PANTHER" id="PTHR30097">
    <property type="entry name" value="CATION EFFLUX SYSTEM PROTEIN CUSB"/>
    <property type="match status" value="1"/>
</dbReference>
<dbReference type="GO" id="GO:0015679">
    <property type="term" value="P:plasma membrane copper ion transport"/>
    <property type="evidence" value="ECO:0007669"/>
    <property type="project" value="TreeGrafter"/>
</dbReference>
<dbReference type="Gene3D" id="1.10.287.470">
    <property type="entry name" value="Helix hairpin bin"/>
    <property type="match status" value="1"/>
</dbReference>
<protein>
    <submittedName>
        <fullName evidence="3">Biotin-requiring enzyme</fullName>
    </submittedName>
</protein>
<dbReference type="InterPro" id="IPR051909">
    <property type="entry name" value="MFP_Cation_Efflux"/>
</dbReference>
<dbReference type="AlphaFoldDB" id="A0A518KBN8"/>
<evidence type="ECO:0000256" key="1">
    <source>
        <dbReference type="ARBA" id="ARBA00022448"/>
    </source>
</evidence>
<reference evidence="3 4" key="1">
    <citation type="submission" date="2019-02" db="EMBL/GenBank/DDBJ databases">
        <title>Deep-cultivation of Planctomycetes and their phenomic and genomic characterization uncovers novel biology.</title>
        <authorList>
            <person name="Wiegand S."/>
            <person name="Jogler M."/>
            <person name="Boedeker C."/>
            <person name="Pinto D."/>
            <person name="Vollmers J."/>
            <person name="Rivas-Marin E."/>
            <person name="Kohn T."/>
            <person name="Peeters S.H."/>
            <person name="Heuer A."/>
            <person name="Rast P."/>
            <person name="Oberbeckmann S."/>
            <person name="Bunk B."/>
            <person name="Jeske O."/>
            <person name="Meyerdierks A."/>
            <person name="Storesund J.E."/>
            <person name="Kallscheuer N."/>
            <person name="Luecker S."/>
            <person name="Lage O.M."/>
            <person name="Pohl T."/>
            <person name="Merkel B.J."/>
            <person name="Hornburger P."/>
            <person name="Mueller R.-W."/>
            <person name="Bruemmer F."/>
            <person name="Labrenz M."/>
            <person name="Spormann A.M."/>
            <person name="Op den Camp H."/>
            <person name="Overmann J."/>
            <person name="Amann R."/>
            <person name="Jetten M.S.M."/>
            <person name="Mascher T."/>
            <person name="Medema M.H."/>
            <person name="Devos D.P."/>
            <person name="Kaster A.-K."/>
            <person name="Ovreas L."/>
            <person name="Rohde M."/>
            <person name="Galperin M.Y."/>
            <person name="Jogler C."/>
        </authorList>
    </citation>
    <scope>NUCLEOTIDE SEQUENCE [LARGE SCALE GENOMIC DNA]</scope>
    <source>
        <strain evidence="3 4">Spa11</strain>
    </source>
</reference>
<evidence type="ECO:0000256" key="2">
    <source>
        <dbReference type="SAM" id="MobiDB-lite"/>
    </source>
</evidence>
<dbReference type="RefSeq" id="WP_145114311.1">
    <property type="nucleotide sequence ID" value="NZ_CP036349.1"/>
</dbReference>
<dbReference type="GO" id="GO:0060003">
    <property type="term" value="P:copper ion export"/>
    <property type="evidence" value="ECO:0007669"/>
    <property type="project" value="TreeGrafter"/>
</dbReference>
<dbReference type="KEGG" id="bmei:Spa11_34300"/>
<dbReference type="GO" id="GO:0030313">
    <property type="term" value="C:cell envelope"/>
    <property type="evidence" value="ECO:0007669"/>
    <property type="project" value="TreeGrafter"/>
</dbReference>
<keyword evidence="1" id="KW-0813">Transport</keyword>
<dbReference type="Proteomes" id="UP000316426">
    <property type="component" value="Chromosome"/>
</dbReference>
<dbReference type="Gene3D" id="2.40.50.100">
    <property type="match status" value="1"/>
</dbReference>
<feature type="compositionally biased region" description="Basic and acidic residues" evidence="2">
    <location>
        <begin position="48"/>
        <end position="82"/>
    </location>
</feature>
<gene>
    <name evidence="3" type="ORF">Spa11_34300</name>
</gene>
<dbReference type="EMBL" id="CP036349">
    <property type="protein sequence ID" value="QDV75216.1"/>
    <property type="molecule type" value="Genomic_DNA"/>
</dbReference>
<proteinExistence type="predicted"/>
<dbReference type="PANTHER" id="PTHR30097:SF4">
    <property type="entry name" value="SLR6042 PROTEIN"/>
    <property type="match status" value="1"/>
</dbReference>
<evidence type="ECO:0000313" key="3">
    <source>
        <dbReference type="EMBL" id="QDV75216.1"/>
    </source>
</evidence>
<accession>A0A518KBN8</accession>
<keyword evidence="4" id="KW-1185">Reference proteome</keyword>
<name>A0A518KBN8_9BACT</name>
<sequence length="511" mass="55627">MPSPIRGVTAVLGLALALIAFAGGVVVASLDTPVARWARAWRGDTAVDHDDHDDHEGHDHEVHDDEHADHDHDHNHEGHSEEASLELSAAAMANLGLGPETVRPVETSTYVRSVSVPAVVVERPGRSRLPVSAPMTGVVTHVHAVTGEAVTPGTLLFELRLTHEDLVNSQKEFLQTLGNLDVEEKEVARLEEVSASGAVPGKVLLERKYARDKLLASLASQREALRLHGLSMEQVDRIATDRRLLTQMRVFAPSLDDHSHPHGDGIQLSNTPPVQQALFTDEEAATDDEPTHHTPASDPLVVQSLDIHKGETVNTGDVLCVLADYSELYIEGAAFETDATAVAEAKRRGWKATAVVEQLGSERDLTGLSIAYLANEVNAASRTLPFYVSLKNEIVEDTQNESGQRFLSWRYRPGQRMQLRVPVEEWADQIVLPAGAVVKEGPDSFVFVQNGDHFDRIAVHERYRDRRSVVVANDGAVFPGDSVAMTGAHQMQLALKNKAGGAIDPHAGHNH</sequence>
<organism evidence="3 4">
    <name type="scientific">Botrimarina mediterranea</name>
    <dbReference type="NCBI Taxonomy" id="2528022"/>
    <lineage>
        <taxon>Bacteria</taxon>
        <taxon>Pseudomonadati</taxon>
        <taxon>Planctomycetota</taxon>
        <taxon>Planctomycetia</taxon>
        <taxon>Pirellulales</taxon>
        <taxon>Lacipirellulaceae</taxon>
        <taxon>Botrimarina</taxon>
    </lineage>
</organism>